<reference evidence="5" key="1">
    <citation type="submission" date="2023-03" db="EMBL/GenBank/DDBJ databases">
        <title>Bacterial isolates from washroom surfaces on a university campus.</title>
        <authorList>
            <person name="Holman D.B."/>
            <person name="Gzyl K.E."/>
            <person name="Taheri A.E."/>
        </authorList>
    </citation>
    <scope>NUCLEOTIDE SEQUENCE</scope>
    <source>
        <strain evidence="5">RD03</strain>
    </source>
</reference>
<dbReference type="SUPFAM" id="SSF52317">
    <property type="entry name" value="Class I glutamine amidotransferase-like"/>
    <property type="match status" value="1"/>
</dbReference>
<evidence type="ECO:0000256" key="3">
    <source>
        <dbReference type="ARBA" id="ARBA00022801"/>
    </source>
</evidence>
<dbReference type="InterPro" id="IPR005320">
    <property type="entry name" value="Peptidase_S51"/>
</dbReference>
<dbReference type="EMBL" id="JAROYP010000009">
    <property type="protein sequence ID" value="MDH5162523.1"/>
    <property type="molecule type" value="Genomic_DNA"/>
</dbReference>
<sequence>MVLTSNGFFTEGIRKQFLELMEEDVEHYKVGIITTASLQKENNRFALKAKKDFLQMGFKQVGFIDIEYDNPQLLEQCQIIYINGGNPFYILYQIKKSRTDIILRDFACRGNMIIGVSAGAVVLGPNIEIVHYFTPEMNSIKLQDFKALGLTNKIIFPHYDREDLFLNSEAKSIEDRLQEYESLNNCKITRLKDNQFLISEYLIE</sequence>
<dbReference type="Pfam" id="PF03575">
    <property type="entry name" value="Peptidase_S51"/>
    <property type="match status" value="1"/>
</dbReference>
<accession>A0AAW6SWP7</accession>
<evidence type="ECO:0000313" key="6">
    <source>
        <dbReference type="Proteomes" id="UP001159179"/>
    </source>
</evidence>
<dbReference type="GO" id="GO:0006508">
    <property type="term" value="P:proteolysis"/>
    <property type="evidence" value="ECO:0007669"/>
    <property type="project" value="UniProtKB-KW"/>
</dbReference>
<keyword evidence="5" id="KW-0315">Glutamine amidotransferase</keyword>
<evidence type="ECO:0000256" key="1">
    <source>
        <dbReference type="ARBA" id="ARBA00006534"/>
    </source>
</evidence>
<dbReference type="Proteomes" id="UP001159179">
    <property type="component" value="Unassembled WGS sequence"/>
</dbReference>
<dbReference type="AlphaFoldDB" id="A0AAW6SWP7"/>
<dbReference type="PANTHER" id="PTHR20842:SF0">
    <property type="entry name" value="ALPHA-ASPARTYL DIPEPTIDASE"/>
    <property type="match status" value="1"/>
</dbReference>
<evidence type="ECO:0000313" key="5">
    <source>
        <dbReference type="EMBL" id="MDH5162523.1"/>
    </source>
</evidence>
<dbReference type="InterPro" id="IPR029062">
    <property type="entry name" value="Class_I_gatase-like"/>
</dbReference>
<dbReference type="PANTHER" id="PTHR20842">
    <property type="entry name" value="PROTEASE S51 ALPHA-ASPARTYL DIPEPTIDASE"/>
    <property type="match status" value="1"/>
</dbReference>
<dbReference type="GO" id="GO:0008236">
    <property type="term" value="F:serine-type peptidase activity"/>
    <property type="evidence" value="ECO:0007669"/>
    <property type="project" value="UniProtKB-KW"/>
</dbReference>
<evidence type="ECO:0000256" key="2">
    <source>
        <dbReference type="ARBA" id="ARBA00022670"/>
    </source>
</evidence>
<comment type="similarity">
    <text evidence="1">Belongs to the peptidase S51 family.</text>
</comment>
<protein>
    <submittedName>
        <fullName evidence="5">Type 1 glutamine amidotransferase-like domain-containing protein</fullName>
    </submittedName>
</protein>
<gene>
    <name evidence="5" type="ORF">P5X88_16440</name>
</gene>
<dbReference type="Gene3D" id="3.40.50.880">
    <property type="match status" value="1"/>
</dbReference>
<proteinExistence type="inferred from homology"/>
<evidence type="ECO:0000256" key="4">
    <source>
        <dbReference type="ARBA" id="ARBA00022825"/>
    </source>
</evidence>
<organism evidence="5 6">
    <name type="scientific">Heyndrickxia oleronia</name>
    <dbReference type="NCBI Taxonomy" id="38875"/>
    <lineage>
        <taxon>Bacteria</taxon>
        <taxon>Bacillati</taxon>
        <taxon>Bacillota</taxon>
        <taxon>Bacilli</taxon>
        <taxon>Bacillales</taxon>
        <taxon>Bacillaceae</taxon>
        <taxon>Heyndrickxia</taxon>
    </lineage>
</organism>
<keyword evidence="3" id="KW-0378">Hydrolase</keyword>
<keyword evidence="4" id="KW-0720">Serine protease</keyword>
<dbReference type="RefSeq" id="WP_280617431.1">
    <property type="nucleotide sequence ID" value="NZ_JAROYP010000009.1"/>
</dbReference>
<name>A0AAW6SWP7_9BACI</name>
<keyword evidence="2" id="KW-0645">Protease</keyword>
<comment type="caution">
    <text evidence="5">The sequence shown here is derived from an EMBL/GenBank/DDBJ whole genome shotgun (WGS) entry which is preliminary data.</text>
</comment>